<feature type="region of interest" description="Disordered" evidence="6">
    <location>
        <begin position="1"/>
        <end position="81"/>
    </location>
</feature>
<dbReference type="GO" id="GO:0000398">
    <property type="term" value="P:mRNA splicing, via spliceosome"/>
    <property type="evidence" value="ECO:0007669"/>
    <property type="project" value="InterPro"/>
</dbReference>
<evidence type="ECO:0000256" key="1">
    <source>
        <dbReference type="ARBA" id="ARBA00022723"/>
    </source>
</evidence>
<proteinExistence type="predicted"/>
<dbReference type="GO" id="GO:0003676">
    <property type="term" value="F:nucleic acid binding"/>
    <property type="evidence" value="ECO:0007669"/>
    <property type="project" value="InterPro"/>
</dbReference>
<dbReference type="InterPro" id="IPR036236">
    <property type="entry name" value="Znf_C2H2_sf"/>
</dbReference>
<evidence type="ECO:0000256" key="5">
    <source>
        <dbReference type="SAM" id="Coils"/>
    </source>
</evidence>
<evidence type="ECO:0000256" key="3">
    <source>
        <dbReference type="ARBA" id="ARBA00022833"/>
    </source>
</evidence>
<dbReference type="PROSITE" id="PS00028">
    <property type="entry name" value="ZINC_FINGER_C2H2_1"/>
    <property type="match status" value="1"/>
</dbReference>
<dbReference type="Pfam" id="PF12171">
    <property type="entry name" value="zf-C2H2_jaz"/>
    <property type="match status" value="1"/>
</dbReference>
<dbReference type="PANTHER" id="PTHR45986">
    <property type="entry name" value="ZINC FINGER MATRIN-TYPE PROTEIN 2"/>
    <property type="match status" value="1"/>
</dbReference>
<dbReference type="GO" id="GO:0008270">
    <property type="term" value="F:zinc ion binding"/>
    <property type="evidence" value="ECO:0007669"/>
    <property type="project" value="UniProtKB-KW"/>
</dbReference>
<dbReference type="OMA" id="VDHRRKW"/>
<sequence>MADKGGTSKASDTDFRKKWDKEEYAEKARKRDLDEKERMQDNEERMKKGKRPRKTARRDDVPKPTELMKQREGSLELDKNLNKTMVVQNPGGRGPGQPGFFCETCNRTYKDTTSYLDHVNSRAHLRAIGQTTKLERSTLEQVRARIALLRERTKDSVSAKAFDFDQRLAEVKAKELALREEKKAQKKAEKEKARLELAKEVSGGQDNDLMEMMGFGGFGTTKK</sequence>
<organism evidence="8 9">
    <name type="scientific">Armillaria ostoyae</name>
    <name type="common">Armillaria root rot fungus</name>
    <dbReference type="NCBI Taxonomy" id="47428"/>
    <lineage>
        <taxon>Eukaryota</taxon>
        <taxon>Fungi</taxon>
        <taxon>Dikarya</taxon>
        <taxon>Basidiomycota</taxon>
        <taxon>Agaricomycotina</taxon>
        <taxon>Agaricomycetes</taxon>
        <taxon>Agaricomycetidae</taxon>
        <taxon>Agaricales</taxon>
        <taxon>Marasmiineae</taxon>
        <taxon>Physalacriaceae</taxon>
        <taxon>Armillaria</taxon>
    </lineage>
</organism>
<evidence type="ECO:0000256" key="2">
    <source>
        <dbReference type="ARBA" id="ARBA00022771"/>
    </source>
</evidence>
<reference evidence="9" key="1">
    <citation type="journal article" date="2017" name="Nat. Ecol. Evol.">
        <title>Genome expansion and lineage-specific genetic innovations in the forest pathogenic fungi Armillaria.</title>
        <authorList>
            <person name="Sipos G."/>
            <person name="Prasanna A.N."/>
            <person name="Walter M.C."/>
            <person name="O'Connor E."/>
            <person name="Balint B."/>
            <person name="Krizsan K."/>
            <person name="Kiss B."/>
            <person name="Hess J."/>
            <person name="Varga T."/>
            <person name="Slot J."/>
            <person name="Riley R."/>
            <person name="Boka B."/>
            <person name="Rigling D."/>
            <person name="Barry K."/>
            <person name="Lee J."/>
            <person name="Mihaltcheva S."/>
            <person name="LaButti K."/>
            <person name="Lipzen A."/>
            <person name="Waldron R."/>
            <person name="Moloney N.M."/>
            <person name="Sperisen C."/>
            <person name="Kredics L."/>
            <person name="Vagvoelgyi C."/>
            <person name="Patrignani A."/>
            <person name="Fitzpatrick D."/>
            <person name="Nagy I."/>
            <person name="Doyle S."/>
            <person name="Anderson J.B."/>
            <person name="Grigoriev I.V."/>
            <person name="Gueldener U."/>
            <person name="Muensterkoetter M."/>
            <person name="Nagy L.G."/>
        </authorList>
    </citation>
    <scope>NUCLEOTIDE SEQUENCE [LARGE SCALE GENOMIC DNA]</scope>
    <source>
        <strain evidence="9">C18/9</strain>
    </source>
</reference>
<feature type="compositionally biased region" description="Basic and acidic residues" evidence="6">
    <location>
        <begin position="57"/>
        <end position="81"/>
    </location>
</feature>
<dbReference type="InterPro" id="IPR003604">
    <property type="entry name" value="Matrin/U1-like-C_Znf_C2H2"/>
</dbReference>
<gene>
    <name evidence="8" type="ORF">ARMOST_00783</name>
</gene>
<feature type="compositionally biased region" description="Basic and acidic residues" evidence="6">
    <location>
        <begin position="11"/>
        <end position="46"/>
    </location>
</feature>
<dbReference type="EMBL" id="FUEG01000001">
    <property type="protein sequence ID" value="SJK97531.1"/>
    <property type="molecule type" value="Genomic_DNA"/>
</dbReference>
<dbReference type="PANTHER" id="PTHR45986:SF1">
    <property type="entry name" value="ZINC FINGER MATRIN-TYPE PROTEIN 2"/>
    <property type="match status" value="1"/>
</dbReference>
<keyword evidence="9" id="KW-1185">Reference proteome</keyword>
<dbReference type="STRING" id="47428.A0A284QM54"/>
<evidence type="ECO:0000313" key="9">
    <source>
        <dbReference type="Proteomes" id="UP000219338"/>
    </source>
</evidence>
<keyword evidence="1" id="KW-0479">Metal-binding</keyword>
<accession>A0A284QM54</accession>
<feature type="coiled-coil region" evidence="5">
    <location>
        <begin position="171"/>
        <end position="201"/>
    </location>
</feature>
<evidence type="ECO:0000256" key="4">
    <source>
        <dbReference type="ARBA" id="ARBA00023242"/>
    </source>
</evidence>
<keyword evidence="2" id="KW-0863">Zinc-finger</keyword>
<dbReference type="InterPro" id="IPR013087">
    <property type="entry name" value="Znf_C2H2_type"/>
</dbReference>
<evidence type="ECO:0000256" key="6">
    <source>
        <dbReference type="SAM" id="MobiDB-lite"/>
    </source>
</evidence>
<dbReference type="SUPFAM" id="SSF57667">
    <property type="entry name" value="beta-beta-alpha zinc fingers"/>
    <property type="match status" value="1"/>
</dbReference>
<evidence type="ECO:0000259" key="7">
    <source>
        <dbReference type="PROSITE" id="PS00028"/>
    </source>
</evidence>
<evidence type="ECO:0000313" key="8">
    <source>
        <dbReference type="EMBL" id="SJK97531.1"/>
    </source>
</evidence>
<dbReference type="InterPro" id="IPR022755">
    <property type="entry name" value="Znf_C2H2_jaz"/>
</dbReference>
<dbReference type="GO" id="GO:0046540">
    <property type="term" value="C:U4/U6 x U5 tri-snRNP complex"/>
    <property type="evidence" value="ECO:0007669"/>
    <property type="project" value="TreeGrafter"/>
</dbReference>
<name>A0A284QM54_ARMOS</name>
<dbReference type="InterPro" id="IPR040107">
    <property type="entry name" value="Snu23"/>
</dbReference>
<dbReference type="GO" id="GO:0005681">
    <property type="term" value="C:spliceosomal complex"/>
    <property type="evidence" value="ECO:0007669"/>
    <property type="project" value="InterPro"/>
</dbReference>
<keyword evidence="3" id="KW-0862">Zinc</keyword>
<dbReference type="OrthoDB" id="30343at2759"/>
<feature type="domain" description="C2H2-type" evidence="7">
    <location>
        <begin position="102"/>
        <end position="124"/>
    </location>
</feature>
<keyword evidence="4" id="KW-0539">Nucleus</keyword>
<protein>
    <recommendedName>
        <fullName evidence="7">C2H2-type domain-containing protein</fullName>
    </recommendedName>
</protein>
<feature type="compositionally biased region" description="Basic residues" evidence="6">
    <location>
        <begin position="47"/>
        <end position="56"/>
    </location>
</feature>
<dbReference type="SMART" id="SM00451">
    <property type="entry name" value="ZnF_U1"/>
    <property type="match status" value="1"/>
</dbReference>
<keyword evidence="5" id="KW-0175">Coiled coil</keyword>
<dbReference type="Proteomes" id="UP000219338">
    <property type="component" value="Unassembled WGS sequence"/>
</dbReference>
<dbReference type="AlphaFoldDB" id="A0A284QM54"/>